<dbReference type="PANTHER" id="PTHR13046">
    <property type="entry name" value="PROTEASE U48 CAAX PRENYL PROTEASE RCE1"/>
    <property type="match status" value="1"/>
</dbReference>
<gene>
    <name evidence="3" type="ORF">AG1IA_03887</name>
</gene>
<dbReference type="HOGENOM" id="CLU_291546_0_0_1"/>
<sequence>MAAGGLRGAYKVLPAKARFTPRVRPKPNVIPALHRRVSMAFPEPHSVAYKIARLVRSLGIPPARPHSTCPLPDLGSHSDLSSTSNHIHPTLRITSAAGPRHQAFLDSLTFRYKGLRRLKPLDLHIHTPLPTRWTPYGSRSAPPVTRRDSIPLHASPAPAYTLPLSPELTPESEPTSGKQSRSVTLEDVPENSTCGEKQEWEGHEKASNISSTKCDKKYENTDDFIDVMLGILSLIYCSPLLIAGGRTFVIPQNFASQLPPAQSHNLGSTTAIGHHKPNHMRWFIERLLERTRPPRAVCQLAVAYLLSASDAVQSELRAAAEARLRRAATHHHPPLALPHMSAPITMMTPGSVLPPPPDSQLPPPYSAEPPMPTFNTPIGMPPISRLPLSTHNHPHLPLPGAPVSALLDPRRVLLAVMVLAHKFHLDKTWTNKAWAKVSGLEPREVGRCERTVAIALGHRLWAGRSEANPASDRGDSQKRTHKLPVKCGGREDALETTHPHDRYGITEQCGQVHLATGSYQPYRCGQPNLCNLTLLPTDHDSLIHRRALGQLHCIAFQSVVRHSLRIMTYLAAFGRHASSFIGVTLLTSLAFQNLLHRRISAAERDRLTAHQTILESLVKRLREGEDLSKSEIVRLVRLARGGGEEGGGIENTPWKEVVFGKRLREVKEIEGKALEEWNTGESNRIGFGCSDHEKLHSHRPGRATCKTPTSGASAYTIKSNPFESCISPSTEESHLGEIPAGPNNESVDHRANPKSLSPRASMIARDTNGLFLLTSTSRHPLLGWRAHFIYHTFVLASGFFAASYVGSIYVLRSARLDNKDKSRDDPSVIKTRLTAVTASTACSLLAVVAIVWKTEASLHITKTILDAVNSAKEYLGLVLPSPRLYPLLLTPLLYFGPLYTAWLDRSLPFMSNWWYKRDVVDRFVCWTGARNYFMASDFFHSVRIALTIATVSIDRGTGFSLLHCGSRKVGGYRAQKDHFLDPIMVWPGKALQRTLVIAMITPTLAHAFCNIMGMPTVQDDVRQHPNHKLLGIVGFGFALGPWTRAAE</sequence>
<accession>L8X0E6</accession>
<dbReference type="AlphaFoldDB" id="L8X0E6"/>
<feature type="transmembrane region" description="Helical" evidence="2">
    <location>
        <begin position="788"/>
        <end position="811"/>
    </location>
</feature>
<dbReference type="EMBL" id="AFRT01000935">
    <property type="protein sequence ID" value="ELU42094.1"/>
    <property type="molecule type" value="Genomic_DNA"/>
</dbReference>
<feature type="transmembrane region" description="Helical" evidence="2">
    <location>
        <begin position="832"/>
        <end position="852"/>
    </location>
</feature>
<dbReference type="GO" id="GO:0004222">
    <property type="term" value="F:metalloendopeptidase activity"/>
    <property type="evidence" value="ECO:0007669"/>
    <property type="project" value="InterPro"/>
</dbReference>
<dbReference type="GO" id="GO:0071586">
    <property type="term" value="P:CAAX-box protein processing"/>
    <property type="evidence" value="ECO:0007669"/>
    <property type="project" value="InterPro"/>
</dbReference>
<organism evidence="3 4">
    <name type="scientific">Thanatephorus cucumeris (strain AG1-IA)</name>
    <name type="common">Rice sheath blight fungus</name>
    <name type="synonym">Rhizoctonia solani</name>
    <dbReference type="NCBI Taxonomy" id="983506"/>
    <lineage>
        <taxon>Eukaryota</taxon>
        <taxon>Fungi</taxon>
        <taxon>Dikarya</taxon>
        <taxon>Basidiomycota</taxon>
        <taxon>Agaricomycotina</taxon>
        <taxon>Agaricomycetes</taxon>
        <taxon>Cantharellales</taxon>
        <taxon>Ceratobasidiaceae</taxon>
        <taxon>Rhizoctonia</taxon>
        <taxon>Rhizoctonia solani AG-1</taxon>
    </lineage>
</organism>
<comment type="caution">
    <text evidence="3">The sequence shown here is derived from an EMBL/GenBank/DDBJ whole genome shotgun (WGS) entry which is preliminary data.</text>
</comment>
<feature type="compositionally biased region" description="Basic and acidic residues" evidence="1">
    <location>
        <begin position="196"/>
        <end position="206"/>
    </location>
</feature>
<reference evidence="3 4" key="1">
    <citation type="journal article" date="2013" name="Nat. Commun.">
        <title>The evolution and pathogenic mechanisms of the rice sheath blight pathogen.</title>
        <authorList>
            <person name="Zheng A."/>
            <person name="Lin R."/>
            <person name="Xu L."/>
            <person name="Qin P."/>
            <person name="Tang C."/>
            <person name="Ai P."/>
            <person name="Zhang D."/>
            <person name="Liu Y."/>
            <person name="Sun Z."/>
            <person name="Feng H."/>
            <person name="Wang Y."/>
            <person name="Chen Y."/>
            <person name="Liang X."/>
            <person name="Fu R."/>
            <person name="Li Q."/>
            <person name="Zhang J."/>
            <person name="Yu X."/>
            <person name="Xie Z."/>
            <person name="Ding L."/>
            <person name="Guan P."/>
            <person name="Tang J."/>
            <person name="Liang Y."/>
            <person name="Wang S."/>
            <person name="Deng Q."/>
            <person name="Li S."/>
            <person name="Zhu J."/>
            <person name="Wang L."/>
            <person name="Liu H."/>
            <person name="Li P."/>
        </authorList>
    </citation>
    <scope>NUCLEOTIDE SEQUENCE [LARGE SCALE GENOMIC DNA]</scope>
    <source>
        <strain evidence="4">AG-1 IA</strain>
    </source>
</reference>
<evidence type="ECO:0000313" key="4">
    <source>
        <dbReference type="Proteomes" id="UP000011668"/>
    </source>
</evidence>
<dbReference type="InterPro" id="IPR039731">
    <property type="entry name" value="Rce1"/>
</dbReference>
<protein>
    <submittedName>
        <fullName evidence="3">Uncharacterized protein</fullName>
    </submittedName>
</protein>
<feature type="region of interest" description="Disordered" evidence="1">
    <location>
        <begin position="135"/>
        <end position="210"/>
    </location>
</feature>
<dbReference type="Gene3D" id="1.10.472.10">
    <property type="entry name" value="Cyclin-like"/>
    <property type="match status" value="1"/>
</dbReference>
<keyword evidence="2" id="KW-0472">Membrane</keyword>
<dbReference type="STRING" id="983506.L8X0E6"/>
<feature type="region of interest" description="Disordered" evidence="1">
    <location>
        <begin position="728"/>
        <end position="755"/>
    </location>
</feature>
<dbReference type="GO" id="GO:0005789">
    <property type="term" value="C:endoplasmic reticulum membrane"/>
    <property type="evidence" value="ECO:0007669"/>
    <property type="project" value="InterPro"/>
</dbReference>
<dbReference type="OrthoDB" id="286814at2759"/>
<dbReference type="CDD" id="cd20557">
    <property type="entry name" value="CYCLIN_ScPCL1-like"/>
    <property type="match status" value="1"/>
</dbReference>
<evidence type="ECO:0000313" key="3">
    <source>
        <dbReference type="EMBL" id="ELU42094.1"/>
    </source>
</evidence>
<feature type="transmembrane region" description="Helical" evidence="2">
    <location>
        <begin position="884"/>
        <end position="903"/>
    </location>
</feature>
<feature type="compositionally biased region" description="Low complexity" evidence="1">
    <location>
        <begin position="161"/>
        <end position="176"/>
    </location>
</feature>
<evidence type="ECO:0000256" key="2">
    <source>
        <dbReference type="SAM" id="Phobius"/>
    </source>
</evidence>
<keyword evidence="2" id="KW-1133">Transmembrane helix</keyword>
<name>L8X0E6_THACA</name>
<keyword evidence="4" id="KW-1185">Reference proteome</keyword>
<keyword evidence="2" id="KW-0812">Transmembrane</keyword>
<proteinExistence type="predicted"/>
<dbReference type="PANTHER" id="PTHR13046:SF0">
    <property type="entry name" value="CAAX PRENYL PROTEASE 2"/>
    <property type="match status" value="1"/>
</dbReference>
<dbReference type="Proteomes" id="UP000011668">
    <property type="component" value="Unassembled WGS sequence"/>
</dbReference>
<evidence type="ECO:0000256" key="1">
    <source>
        <dbReference type="SAM" id="MobiDB-lite"/>
    </source>
</evidence>